<evidence type="ECO:0000313" key="3">
    <source>
        <dbReference type="Proteomes" id="UP001054945"/>
    </source>
</evidence>
<accession>A0AAV4WDY4</accession>
<evidence type="ECO:0000256" key="1">
    <source>
        <dbReference type="SAM" id="MobiDB-lite"/>
    </source>
</evidence>
<dbReference type="Proteomes" id="UP001054945">
    <property type="component" value="Unassembled WGS sequence"/>
</dbReference>
<sequence>MTDFEMLKVYSHSILKSVELRTGGRGVGGRSAGEGAEVEGGGGQVAEAPGEAADDGAEDVAPRVRLQHQGLGHEELGVEQGVLAPEPRHRAEGVTLHVAHQADGAGVARSPALGWKGAHEGGGAAGGEEKGDINK</sequence>
<comment type="caution">
    <text evidence="2">The sequence shown here is derived from an EMBL/GenBank/DDBJ whole genome shotgun (WGS) entry which is preliminary data.</text>
</comment>
<dbReference type="AlphaFoldDB" id="A0AAV4WDY4"/>
<dbReference type="EMBL" id="BPLR01016058">
    <property type="protein sequence ID" value="GIY80852.1"/>
    <property type="molecule type" value="Genomic_DNA"/>
</dbReference>
<reference evidence="2 3" key="1">
    <citation type="submission" date="2021-06" db="EMBL/GenBank/DDBJ databases">
        <title>Caerostris extrusa draft genome.</title>
        <authorList>
            <person name="Kono N."/>
            <person name="Arakawa K."/>
        </authorList>
    </citation>
    <scope>NUCLEOTIDE SEQUENCE [LARGE SCALE GENOMIC DNA]</scope>
</reference>
<organism evidence="2 3">
    <name type="scientific">Caerostris extrusa</name>
    <name type="common">Bark spider</name>
    <name type="synonym">Caerostris bankana</name>
    <dbReference type="NCBI Taxonomy" id="172846"/>
    <lineage>
        <taxon>Eukaryota</taxon>
        <taxon>Metazoa</taxon>
        <taxon>Ecdysozoa</taxon>
        <taxon>Arthropoda</taxon>
        <taxon>Chelicerata</taxon>
        <taxon>Arachnida</taxon>
        <taxon>Araneae</taxon>
        <taxon>Araneomorphae</taxon>
        <taxon>Entelegynae</taxon>
        <taxon>Araneoidea</taxon>
        <taxon>Araneidae</taxon>
        <taxon>Caerostris</taxon>
    </lineage>
</organism>
<gene>
    <name evidence="2" type="ORF">CEXT_381611</name>
</gene>
<name>A0AAV4WDY4_CAEEX</name>
<feature type="region of interest" description="Disordered" evidence="1">
    <location>
        <begin position="102"/>
        <end position="135"/>
    </location>
</feature>
<protein>
    <submittedName>
        <fullName evidence="2">Uncharacterized protein</fullName>
    </submittedName>
</protein>
<proteinExistence type="predicted"/>
<evidence type="ECO:0000313" key="2">
    <source>
        <dbReference type="EMBL" id="GIY80852.1"/>
    </source>
</evidence>
<keyword evidence="3" id="KW-1185">Reference proteome</keyword>
<feature type="compositionally biased region" description="Gly residues" evidence="1">
    <location>
        <begin position="23"/>
        <end position="44"/>
    </location>
</feature>
<feature type="region of interest" description="Disordered" evidence="1">
    <location>
        <begin position="21"/>
        <end position="65"/>
    </location>
</feature>